<dbReference type="InterPro" id="IPR009097">
    <property type="entry name" value="Cyclic_Pdiesterase"/>
</dbReference>
<sequence length="195" mass="21082">MLRSSRASNDNARMAHPPTEAAIAPPRLFFALWPDPATAARLADWAAHAQLAYGGRVMRTDTLHLTLAFLGAATPAQAAELCAATAARRIAPATLALARYGLFARQRIVWAGPQQADAALAALHDDLWTWLRALGWPAPQQGFQPHVTLLRNVDAHAAAPAPPPPVAWRYDHYALVQSQPQHGRASYRVLARTAA</sequence>
<evidence type="ECO:0000259" key="3">
    <source>
        <dbReference type="Pfam" id="PF02834"/>
    </source>
</evidence>
<dbReference type="KEGG" id="bbh:BN112_2979"/>
<feature type="short sequence motif" description="HXTX 1" evidence="2">
    <location>
        <begin position="64"/>
        <end position="67"/>
    </location>
</feature>
<dbReference type="OrthoDB" id="7061261at2"/>
<keyword evidence="4" id="KW-0436">Ligase</keyword>
<evidence type="ECO:0000313" key="4">
    <source>
        <dbReference type="EMBL" id="CCJ54896.1"/>
    </source>
</evidence>
<dbReference type="HAMAP" id="MF_01940">
    <property type="entry name" value="RNA_CPDase"/>
    <property type="match status" value="1"/>
</dbReference>
<proteinExistence type="inferred from homology"/>
<feature type="active site" description="Proton donor" evidence="2">
    <location>
        <position position="64"/>
    </location>
</feature>
<dbReference type="GO" id="GO:0004113">
    <property type="term" value="F:2',3'-cyclic-nucleotide 3'-phosphodiesterase activity"/>
    <property type="evidence" value="ECO:0007669"/>
    <property type="project" value="InterPro"/>
</dbReference>
<accession>A0A0C6P9W5</accession>
<dbReference type="Pfam" id="PF02834">
    <property type="entry name" value="LigT_PEase"/>
    <property type="match status" value="1"/>
</dbReference>
<dbReference type="GO" id="GO:0016874">
    <property type="term" value="F:ligase activity"/>
    <property type="evidence" value="ECO:0007669"/>
    <property type="project" value="UniProtKB-KW"/>
</dbReference>
<feature type="active site" description="Proton acceptor" evidence="2">
    <location>
        <position position="146"/>
    </location>
</feature>
<dbReference type="SUPFAM" id="SSF55144">
    <property type="entry name" value="LigT-like"/>
    <property type="match status" value="1"/>
</dbReference>
<evidence type="ECO:0000256" key="1">
    <source>
        <dbReference type="ARBA" id="ARBA00022801"/>
    </source>
</evidence>
<dbReference type="GeneID" id="93206666"/>
<dbReference type="EC" id="3.1.4.58" evidence="2"/>
<dbReference type="HOGENOM" id="CLU_081251_2_1_4"/>
<keyword evidence="1 2" id="KW-0378">Hydrolase</keyword>
<dbReference type="InterPro" id="IPR014051">
    <property type="entry name" value="Phosphoesterase_HXTX"/>
</dbReference>
<dbReference type="Gene3D" id="3.90.1140.10">
    <property type="entry name" value="Cyclic phosphodiesterase"/>
    <property type="match status" value="1"/>
</dbReference>
<feature type="short sequence motif" description="HXTX 2" evidence="2">
    <location>
        <begin position="146"/>
        <end position="149"/>
    </location>
</feature>
<dbReference type="Proteomes" id="UP000007564">
    <property type="component" value="Chromosome"/>
</dbReference>
<evidence type="ECO:0000256" key="2">
    <source>
        <dbReference type="HAMAP-Rule" id="MF_01940"/>
    </source>
</evidence>
<comment type="similarity">
    <text evidence="2">Belongs to the 2H phosphoesterase superfamily. ThpR family.</text>
</comment>
<dbReference type="RefSeq" id="WP_003807724.1">
    <property type="nucleotide sequence ID" value="NC_019382.1"/>
</dbReference>
<dbReference type="PANTHER" id="PTHR35561">
    <property type="entry name" value="RNA 2',3'-CYCLIC PHOSPHODIESTERASE"/>
    <property type="match status" value="1"/>
</dbReference>
<name>A0A0C6P9W5_BORBO</name>
<evidence type="ECO:0000313" key="5">
    <source>
        <dbReference type="Proteomes" id="UP000007564"/>
    </source>
</evidence>
<feature type="domain" description="Phosphoesterase HXTX" evidence="3">
    <location>
        <begin position="33"/>
        <end position="110"/>
    </location>
</feature>
<dbReference type="EMBL" id="HE965806">
    <property type="protein sequence ID" value="CCJ54896.1"/>
    <property type="molecule type" value="Genomic_DNA"/>
</dbReference>
<dbReference type="NCBIfam" id="TIGR02258">
    <property type="entry name" value="2_5_ligase"/>
    <property type="match status" value="1"/>
</dbReference>
<comment type="catalytic activity">
    <reaction evidence="2">
        <text>a 3'-end 2',3'-cyclophospho-ribonucleotide-RNA + H2O = a 3'-end 2'-phospho-ribonucleotide-RNA + H(+)</text>
        <dbReference type="Rhea" id="RHEA:11828"/>
        <dbReference type="Rhea" id="RHEA-COMP:10464"/>
        <dbReference type="Rhea" id="RHEA-COMP:17353"/>
        <dbReference type="ChEBI" id="CHEBI:15377"/>
        <dbReference type="ChEBI" id="CHEBI:15378"/>
        <dbReference type="ChEBI" id="CHEBI:83064"/>
        <dbReference type="ChEBI" id="CHEBI:173113"/>
        <dbReference type="EC" id="3.1.4.58"/>
    </reaction>
</comment>
<dbReference type="GO" id="GO:0008664">
    <property type="term" value="F:RNA 2',3'-cyclic 3'-phosphodiesterase activity"/>
    <property type="evidence" value="ECO:0007669"/>
    <property type="project" value="UniProtKB-EC"/>
</dbReference>
<dbReference type="InterPro" id="IPR004175">
    <property type="entry name" value="RNA_CPDase"/>
</dbReference>
<organism evidence="4 5">
    <name type="scientific">Bordetella bronchiseptica 253</name>
    <dbReference type="NCBI Taxonomy" id="568707"/>
    <lineage>
        <taxon>Bacteria</taxon>
        <taxon>Pseudomonadati</taxon>
        <taxon>Pseudomonadota</taxon>
        <taxon>Betaproteobacteria</taxon>
        <taxon>Burkholderiales</taxon>
        <taxon>Alcaligenaceae</taxon>
        <taxon>Bordetella</taxon>
    </lineage>
</organism>
<comment type="function">
    <text evidence="2">Hydrolyzes RNA 2',3'-cyclic phosphodiester to an RNA 2'-phosphomonoester.</text>
</comment>
<dbReference type="AlphaFoldDB" id="A0A0C6P9W5"/>
<dbReference type="PANTHER" id="PTHR35561:SF1">
    <property type="entry name" value="RNA 2',3'-CYCLIC PHOSPHODIESTERASE"/>
    <property type="match status" value="1"/>
</dbReference>
<gene>
    <name evidence="4" type="ORF">BN112_2979</name>
</gene>
<reference evidence="4 5" key="1">
    <citation type="journal article" date="2012" name="BMC Genomics">
        <title>Comparative genomics of the classical Bordetella subspecies: the evolution and exchange of virulence-associated diversity amongst closely related pathogens.</title>
        <authorList>
            <person name="Park J."/>
            <person name="Zhang Y."/>
            <person name="Buboltz A.M."/>
            <person name="Zhang X."/>
            <person name="Schuster S.C."/>
            <person name="Ahuja U."/>
            <person name="Liu M."/>
            <person name="Miller J.F."/>
            <person name="Sebaihia M."/>
            <person name="Bentley S.D."/>
            <person name="Parkhill J."/>
            <person name="Harvill E.T."/>
        </authorList>
    </citation>
    <scope>NUCLEOTIDE SEQUENCE [LARGE SCALE GENOMIC DNA]</scope>
    <source>
        <strain evidence="4 5">253</strain>
    </source>
</reference>
<protein>
    <recommendedName>
        <fullName evidence="2">RNA 2',3'-cyclic phosphodiesterase</fullName>
        <shortName evidence="2">RNA 2',3'-CPDase</shortName>
        <ecNumber evidence="2">3.1.4.58</ecNumber>
    </recommendedName>
</protein>